<feature type="domain" description="RING-type" evidence="5">
    <location>
        <begin position="512"/>
        <end position="551"/>
    </location>
</feature>
<dbReference type="GO" id="GO:0016567">
    <property type="term" value="P:protein ubiquitination"/>
    <property type="evidence" value="ECO:0007669"/>
    <property type="project" value="TreeGrafter"/>
</dbReference>
<organism evidence="6 7">
    <name type="scientific">Magallana gigas</name>
    <name type="common">Pacific oyster</name>
    <name type="synonym">Crassostrea gigas</name>
    <dbReference type="NCBI Taxonomy" id="29159"/>
    <lineage>
        <taxon>Eukaryota</taxon>
        <taxon>Metazoa</taxon>
        <taxon>Spiralia</taxon>
        <taxon>Lophotrochozoa</taxon>
        <taxon>Mollusca</taxon>
        <taxon>Bivalvia</taxon>
        <taxon>Autobranchia</taxon>
        <taxon>Pteriomorphia</taxon>
        <taxon>Ostreida</taxon>
        <taxon>Ostreoidea</taxon>
        <taxon>Ostreidae</taxon>
        <taxon>Magallana</taxon>
    </lineage>
</organism>
<keyword evidence="7" id="KW-1185">Reference proteome</keyword>
<evidence type="ECO:0000313" key="6">
    <source>
        <dbReference type="EnsemblMetazoa" id="G793.3:cds"/>
    </source>
</evidence>
<dbReference type="InterPro" id="IPR031824">
    <property type="entry name" value="RNF220_mid"/>
</dbReference>
<evidence type="ECO:0000256" key="3">
    <source>
        <dbReference type="PROSITE-ProRule" id="PRU00175"/>
    </source>
</evidence>
<reference evidence="6" key="1">
    <citation type="submission" date="2022-08" db="UniProtKB">
        <authorList>
            <consortium name="EnsemblMetazoa"/>
        </authorList>
    </citation>
    <scope>IDENTIFICATION</scope>
    <source>
        <strain evidence="6">05x7-T-G4-1.051#20</strain>
    </source>
</reference>
<dbReference type="PANTHER" id="PTHR13459">
    <property type="entry name" value="E3 UBIQUITIN-PROTEIN LIGASE RNF220 ISOFORM X1"/>
    <property type="match status" value="1"/>
</dbReference>
<feature type="compositionally biased region" description="Basic and acidic residues" evidence="4">
    <location>
        <begin position="197"/>
        <end position="206"/>
    </location>
</feature>
<keyword evidence="1 3" id="KW-0479">Metal-binding</keyword>
<keyword evidence="2" id="KW-0862">Zinc</keyword>
<feature type="region of interest" description="Disordered" evidence="4">
    <location>
        <begin position="253"/>
        <end position="288"/>
    </location>
</feature>
<feature type="compositionally biased region" description="Polar residues" evidence="4">
    <location>
        <begin position="181"/>
        <end position="191"/>
    </location>
</feature>
<evidence type="ECO:0000313" key="7">
    <source>
        <dbReference type="Proteomes" id="UP000005408"/>
    </source>
</evidence>
<evidence type="ECO:0000259" key="5">
    <source>
        <dbReference type="PROSITE" id="PS50089"/>
    </source>
</evidence>
<sequence length="564" mass="61841">MSGVSDFAMFRFNFWQKPFLSHHAAVLAASQFNAMENSSYLPNPLTSPALMVLASTAEGHEGGRLAAPPHPYSSSADGKEMVSPYGNPPFTMYRPGDPFPPPMYSGVPHFVRSDRNMGIMPPAASSAFRPVSTDSESSYHSAFGPSAKKPKLESGSKEEEGRGDGSPESNTSAHIKEERPNSISSVTNSEGLSDGGEFDRGTPDEGRTLRKLRKKSALDGQTPCCPICGLTLRNGEVDTHFALEMDRLERIVRSGRRSRDATPQGRKTLTSPSGHRQRKDSPSIEAASQSRYDTYMRIKCNRQSRLSARSRNRKKRPDETVCPVCNDRVVGSPEELTAHVEVCLKRKSEEDEPVDVEGDEQCEEYTWAGQTRIRATTLLQGGLGGSGFQTYSSKRHIEEDIDLDVDGDDSKQYGEPQFSEADIIPCSSEEPGEDKERAALRGAILGSSASSSTTNPENSGSPADSDSPDENSDPLPPKSDDNFSGSAVEVIAALKLKIRDQEKVMKKDKSKCLICMEPYTNPLTSIQCWHVHCEDCWLKTLGAKKLCPQCNMITAATDLRRIYL</sequence>
<evidence type="ECO:0000256" key="1">
    <source>
        <dbReference type="ARBA" id="ARBA00022771"/>
    </source>
</evidence>
<feature type="region of interest" description="Disordered" evidence="4">
    <location>
        <begin position="405"/>
        <end position="483"/>
    </location>
</feature>
<dbReference type="Pfam" id="PF13923">
    <property type="entry name" value="zf-C3HC4_2"/>
    <property type="match status" value="1"/>
</dbReference>
<accession>A0A8W8P0E8</accession>
<dbReference type="PROSITE" id="PS50089">
    <property type="entry name" value="ZF_RING_2"/>
    <property type="match status" value="1"/>
</dbReference>
<proteinExistence type="predicted"/>
<evidence type="ECO:0000256" key="2">
    <source>
        <dbReference type="ARBA" id="ARBA00022833"/>
    </source>
</evidence>
<dbReference type="GO" id="GO:0061630">
    <property type="term" value="F:ubiquitin protein ligase activity"/>
    <property type="evidence" value="ECO:0007669"/>
    <property type="project" value="TreeGrafter"/>
</dbReference>
<dbReference type="EnsemblMetazoa" id="G793.3">
    <property type="protein sequence ID" value="G793.3:cds"/>
    <property type="gene ID" value="G793"/>
</dbReference>
<keyword evidence="1 3" id="KW-0863">Zinc-finger</keyword>
<dbReference type="InterPro" id="IPR040178">
    <property type="entry name" value="RNF220_RING"/>
</dbReference>
<dbReference type="Proteomes" id="UP000005408">
    <property type="component" value="Unassembled WGS sequence"/>
</dbReference>
<evidence type="ECO:0000256" key="4">
    <source>
        <dbReference type="SAM" id="MobiDB-lite"/>
    </source>
</evidence>
<protein>
    <recommendedName>
        <fullName evidence="5">RING-type domain-containing protein</fullName>
    </recommendedName>
</protein>
<dbReference type="Gene3D" id="3.30.40.10">
    <property type="entry name" value="Zinc/RING finger domain, C3HC4 (zinc finger)"/>
    <property type="match status" value="1"/>
</dbReference>
<name>A0A8W8P0E8_MAGGI</name>
<dbReference type="InterPro" id="IPR001841">
    <property type="entry name" value="Znf_RING"/>
</dbReference>
<dbReference type="GO" id="GO:0008270">
    <property type="term" value="F:zinc ion binding"/>
    <property type="evidence" value="ECO:0007669"/>
    <property type="project" value="UniProtKB-KW"/>
</dbReference>
<dbReference type="Pfam" id="PF15926">
    <property type="entry name" value="RNF220"/>
    <property type="match status" value="1"/>
</dbReference>
<dbReference type="InterPro" id="IPR052443">
    <property type="entry name" value="E3_ubiq-ligase_RNF220-like"/>
</dbReference>
<dbReference type="InterPro" id="IPR013083">
    <property type="entry name" value="Znf_RING/FYVE/PHD"/>
</dbReference>
<dbReference type="AlphaFoldDB" id="A0A8W8P0E8"/>
<feature type="compositionally biased region" description="Polar residues" evidence="4">
    <location>
        <begin position="265"/>
        <end position="274"/>
    </location>
</feature>
<feature type="compositionally biased region" description="Polar residues" evidence="4">
    <location>
        <begin position="447"/>
        <end position="464"/>
    </location>
</feature>
<dbReference type="PANTHER" id="PTHR13459:SF1">
    <property type="entry name" value="E3 UBIQUITIN-PROTEIN LIGASE RNF220 ISOFORM X1"/>
    <property type="match status" value="1"/>
</dbReference>
<feature type="compositionally biased region" description="Basic and acidic residues" evidence="4">
    <location>
        <begin position="150"/>
        <end position="165"/>
    </location>
</feature>
<feature type="region of interest" description="Disordered" evidence="4">
    <location>
        <begin position="125"/>
        <end position="206"/>
    </location>
</feature>
<dbReference type="CDD" id="cd16563">
    <property type="entry name" value="RING-HC_RNF220"/>
    <property type="match status" value="1"/>
</dbReference>
<dbReference type="OrthoDB" id="6270329at2759"/>
<dbReference type="OMA" id="EDRNDRX"/>
<dbReference type="SUPFAM" id="SSF57850">
    <property type="entry name" value="RING/U-box"/>
    <property type="match status" value="1"/>
</dbReference>